<evidence type="ECO:0000313" key="2">
    <source>
        <dbReference type="Proteomes" id="UP000234789"/>
    </source>
</evidence>
<keyword evidence="2" id="KW-1185">Reference proteome</keyword>
<dbReference type="EMBL" id="NFEZ01000001">
    <property type="protein sequence ID" value="PLT48003.1"/>
    <property type="molecule type" value="Genomic_DNA"/>
</dbReference>
<dbReference type="InterPro" id="IPR008949">
    <property type="entry name" value="Isoprenoid_synthase_dom_sf"/>
</dbReference>
<accession>A0A2N5NCE9</accession>
<dbReference type="AlphaFoldDB" id="A0A2N5NCE9"/>
<evidence type="ECO:0000313" key="1">
    <source>
        <dbReference type="EMBL" id="PLT48003.1"/>
    </source>
</evidence>
<organism evidence="1 2">
    <name type="scientific">Paenibacillus pasadenensis</name>
    <dbReference type="NCBI Taxonomy" id="217090"/>
    <lineage>
        <taxon>Bacteria</taxon>
        <taxon>Bacillati</taxon>
        <taxon>Bacillota</taxon>
        <taxon>Bacilli</taxon>
        <taxon>Bacillales</taxon>
        <taxon>Paenibacillaceae</taxon>
        <taxon>Paenibacillus</taxon>
    </lineage>
</organism>
<gene>
    <name evidence="1" type="ORF">B8V81_0135</name>
</gene>
<name>A0A2N5NCE9_9BACL</name>
<evidence type="ECO:0008006" key="3">
    <source>
        <dbReference type="Google" id="ProtNLM"/>
    </source>
</evidence>
<comment type="caution">
    <text evidence="1">The sequence shown here is derived from an EMBL/GenBank/DDBJ whole genome shotgun (WGS) entry which is preliminary data.</text>
</comment>
<dbReference type="Gene3D" id="1.10.600.10">
    <property type="entry name" value="Farnesyl Diphosphate Synthase"/>
    <property type="match status" value="1"/>
</dbReference>
<proteinExistence type="predicted"/>
<reference evidence="1 2" key="1">
    <citation type="submission" date="2017-05" db="EMBL/GenBank/DDBJ databases">
        <title>Functional genome analysis of Paenibacillus pasadenensis strain R16: insights on endophytic life style and antifungal activity.</title>
        <authorList>
            <person name="Passera A."/>
            <person name="Marcolungo L."/>
            <person name="Casati P."/>
            <person name="Brasca M."/>
            <person name="Quaglino F."/>
            <person name="Delledonne M."/>
        </authorList>
    </citation>
    <scope>NUCLEOTIDE SEQUENCE [LARGE SCALE GENOMIC DNA]</scope>
    <source>
        <strain evidence="1 2">R16</strain>
    </source>
</reference>
<sequence length="322" mass="35179">MSIEWSLESAKRESAAVFAQAREGTAACPEPLCGILRQLIDRADPSAREGGANFIAYLLPVWTGEQAGLRPDVSRELAVGSVYMMLHYFLLDDVMDGDEIGLGPKEALAAGQLLHSLFLERYERAVPGTAELWSRYRAYTGEWAQAVSQEGRHRAEPQDAAALAAKSAPVKIGAAAVWLAAGRPERIAGAEQAAELALASLQLADDWSDWRDDLAAGEERSNAFLTLARRALEPALPEEQPLEERLVRRAAYQFGAVERLAKLARDHREELEERLEAPPGLAGFHQAVLAGVEADARKMRQTASKLAVEGGFSHFLSNRLEL</sequence>
<dbReference type="SUPFAM" id="SSF48576">
    <property type="entry name" value="Terpenoid synthases"/>
    <property type="match status" value="1"/>
</dbReference>
<dbReference type="RefSeq" id="WP_101807412.1">
    <property type="nucleotide sequence ID" value="NZ_NFEZ01000001.1"/>
</dbReference>
<protein>
    <recommendedName>
        <fullName evidence="3">Polyprenyl synthetase</fullName>
    </recommendedName>
</protein>
<dbReference type="Proteomes" id="UP000234789">
    <property type="component" value="Unassembled WGS sequence"/>
</dbReference>